<organism evidence="1">
    <name type="scientific">gut metagenome</name>
    <dbReference type="NCBI Taxonomy" id="749906"/>
    <lineage>
        <taxon>unclassified sequences</taxon>
        <taxon>metagenomes</taxon>
        <taxon>organismal metagenomes</taxon>
    </lineage>
</organism>
<protein>
    <submittedName>
        <fullName evidence="1">Uncharacterized protein</fullName>
    </submittedName>
</protein>
<reference evidence="1" key="1">
    <citation type="journal article" date="2012" name="PLoS ONE">
        <title>Gene sets for utilization of primary and secondary nutrition supplies in the distal gut of endangered iberian lynx.</title>
        <authorList>
            <person name="Alcaide M."/>
            <person name="Messina E."/>
            <person name="Richter M."/>
            <person name="Bargiela R."/>
            <person name="Peplies J."/>
            <person name="Huws S.A."/>
            <person name="Newbold C.J."/>
            <person name="Golyshin P.N."/>
            <person name="Simon M.A."/>
            <person name="Lopez G."/>
            <person name="Yakimov M.M."/>
            <person name="Ferrer M."/>
        </authorList>
    </citation>
    <scope>NUCLEOTIDE SEQUENCE</scope>
</reference>
<comment type="caution">
    <text evidence="1">The sequence shown here is derived from an EMBL/GenBank/DDBJ whole genome shotgun (WGS) entry which is preliminary data.</text>
</comment>
<gene>
    <name evidence="1" type="ORF">EVA_15209</name>
</gene>
<dbReference type="AlphaFoldDB" id="J9GB83"/>
<accession>J9GB83</accession>
<dbReference type="EMBL" id="AMCI01005164">
    <property type="protein sequence ID" value="EJW96684.1"/>
    <property type="molecule type" value="Genomic_DNA"/>
</dbReference>
<proteinExistence type="predicted"/>
<name>J9GB83_9ZZZZ</name>
<evidence type="ECO:0000313" key="1">
    <source>
        <dbReference type="EMBL" id="EJW96684.1"/>
    </source>
</evidence>
<sequence length="38" mass="4626">MVDLINFVCLEFSFLFRTLLTPNLKCYTYIFIHDSNFF</sequence>